<reference evidence="1" key="2">
    <citation type="journal article" date="2023" name="Int. J. Mol. Sci.">
        <title>De Novo Assembly and Annotation of 11 Diverse Shrub Willow (Salix) Genomes Reveals Novel Gene Organization in Sex-Linked Regions.</title>
        <authorList>
            <person name="Hyden B."/>
            <person name="Feng K."/>
            <person name="Yates T.B."/>
            <person name="Jawdy S."/>
            <person name="Cereghino C."/>
            <person name="Smart L.B."/>
            <person name="Muchero W."/>
        </authorList>
    </citation>
    <scope>NUCLEOTIDE SEQUENCE</scope>
    <source>
        <tissue evidence="1">Shoot tip</tissue>
    </source>
</reference>
<comment type="caution">
    <text evidence="1">The sequence shown here is derived from an EMBL/GenBank/DDBJ whole genome shotgun (WGS) entry which is preliminary data.</text>
</comment>
<dbReference type="Proteomes" id="UP001151532">
    <property type="component" value="Chromosome 7"/>
</dbReference>
<gene>
    <name evidence="1" type="ORF">OIU79_000272</name>
</gene>
<evidence type="ECO:0000313" key="1">
    <source>
        <dbReference type="EMBL" id="KAJ6740094.1"/>
    </source>
</evidence>
<proteinExistence type="predicted"/>
<reference evidence="1" key="1">
    <citation type="submission" date="2022-11" db="EMBL/GenBank/DDBJ databases">
        <authorList>
            <person name="Hyden B.L."/>
            <person name="Feng K."/>
            <person name="Yates T."/>
            <person name="Jawdy S."/>
            <person name="Smart L.B."/>
            <person name="Muchero W."/>
        </authorList>
    </citation>
    <scope>NUCLEOTIDE SEQUENCE</scope>
    <source>
        <tissue evidence="1">Shoot tip</tissue>
    </source>
</reference>
<sequence length="51" mass="5527">MTGALAWQVNNYLNKMIIFVFGGEIAWGFPGFSPPLCVPLSLTSLCLTIHG</sequence>
<protein>
    <submittedName>
        <fullName evidence="1">Uncharacterized protein</fullName>
    </submittedName>
</protein>
<evidence type="ECO:0000313" key="2">
    <source>
        <dbReference type="Proteomes" id="UP001151532"/>
    </source>
</evidence>
<dbReference type="AlphaFoldDB" id="A0A9Q0V0W6"/>
<organism evidence="1 2">
    <name type="scientific">Salix purpurea</name>
    <name type="common">Purple osier willow</name>
    <dbReference type="NCBI Taxonomy" id="77065"/>
    <lineage>
        <taxon>Eukaryota</taxon>
        <taxon>Viridiplantae</taxon>
        <taxon>Streptophyta</taxon>
        <taxon>Embryophyta</taxon>
        <taxon>Tracheophyta</taxon>
        <taxon>Spermatophyta</taxon>
        <taxon>Magnoliopsida</taxon>
        <taxon>eudicotyledons</taxon>
        <taxon>Gunneridae</taxon>
        <taxon>Pentapetalae</taxon>
        <taxon>rosids</taxon>
        <taxon>fabids</taxon>
        <taxon>Malpighiales</taxon>
        <taxon>Salicaceae</taxon>
        <taxon>Saliceae</taxon>
        <taxon>Salix</taxon>
    </lineage>
</organism>
<dbReference type="EMBL" id="JAPFFK010000010">
    <property type="protein sequence ID" value="KAJ6740094.1"/>
    <property type="molecule type" value="Genomic_DNA"/>
</dbReference>
<dbReference type="OrthoDB" id="10506381at2759"/>
<accession>A0A9Q0V0W6</accession>
<name>A0A9Q0V0W6_SALPP</name>
<keyword evidence="2" id="KW-1185">Reference proteome</keyword>